<dbReference type="SUPFAM" id="SSF48371">
    <property type="entry name" value="ARM repeat"/>
    <property type="match status" value="1"/>
</dbReference>
<dbReference type="Pfam" id="PF12830">
    <property type="entry name" value="Nipped-B_C"/>
    <property type="match status" value="1"/>
</dbReference>
<dbReference type="Proteomes" id="UP000215127">
    <property type="component" value="Chromosome 9"/>
</dbReference>
<dbReference type="GO" id="GO:1990414">
    <property type="term" value="P:replication-born double-strand break repair via sister chromatid exchange"/>
    <property type="evidence" value="ECO:0007669"/>
    <property type="project" value="TreeGrafter"/>
</dbReference>
<evidence type="ECO:0000259" key="8">
    <source>
        <dbReference type="Pfam" id="PF12830"/>
    </source>
</evidence>
<feature type="region of interest" description="Disordered" evidence="7">
    <location>
        <begin position="1427"/>
        <end position="1451"/>
    </location>
</feature>
<dbReference type="EMBL" id="LT853700">
    <property type="protein sequence ID" value="SMQ53858.1"/>
    <property type="molecule type" value="Genomic_DNA"/>
</dbReference>
<evidence type="ECO:0000256" key="3">
    <source>
        <dbReference type="ARBA" id="ARBA00022737"/>
    </source>
</evidence>
<feature type="compositionally biased region" description="Acidic residues" evidence="7">
    <location>
        <begin position="1795"/>
        <end position="1808"/>
    </location>
</feature>
<dbReference type="STRING" id="1276538.A0A1X7S2E3"/>
<dbReference type="PANTHER" id="PTHR21704">
    <property type="entry name" value="NIPPED-B-LIKE PROTEIN DELANGIN SCC2-RELATED"/>
    <property type="match status" value="1"/>
</dbReference>
<feature type="region of interest" description="Disordered" evidence="7">
    <location>
        <begin position="1"/>
        <end position="26"/>
    </location>
</feature>
<dbReference type="InterPro" id="IPR033031">
    <property type="entry name" value="Scc2/Nipped-B"/>
</dbReference>
<keyword evidence="10" id="KW-1185">Reference proteome</keyword>
<feature type="region of interest" description="Disordered" evidence="7">
    <location>
        <begin position="1795"/>
        <end position="1869"/>
    </location>
</feature>
<feature type="compositionally biased region" description="Polar residues" evidence="7">
    <location>
        <begin position="197"/>
        <end position="210"/>
    </location>
</feature>
<evidence type="ECO:0000256" key="7">
    <source>
        <dbReference type="SAM" id="MobiDB-lite"/>
    </source>
</evidence>
<name>A0A1X7S2E3_ZYMT9</name>
<reference evidence="9 10" key="1">
    <citation type="submission" date="2016-06" db="EMBL/GenBank/DDBJ databases">
        <authorList>
            <person name="Kjaerup R.B."/>
            <person name="Dalgaard T.S."/>
            <person name="Juul-Madsen H.R."/>
        </authorList>
    </citation>
    <scope>NUCLEOTIDE SEQUENCE [LARGE SCALE GENOMIC DNA]</scope>
</reference>
<evidence type="ECO:0000256" key="1">
    <source>
        <dbReference type="ARBA" id="ARBA00004123"/>
    </source>
</evidence>
<evidence type="ECO:0000256" key="6">
    <source>
        <dbReference type="RuleBase" id="RU364107"/>
    </source>
</evidence>
<dbReference type="GO" id="GO:0071169">
    <property type="term" value="P:establishment of protein localization to chromatin"/>
    <property type="evidence" value="ECO:0007669"/>
    <property type="project" value="TreeGrafter"/>
</dbReference>
<dbReference type="GO" id="GO:0034087">
    <property type="term" value="P:establishment of mitotic sister chromatid cohesion"/>
    <property type="evidence" value="ECO:0007669"/>
    <property type="project" value="TreeGrafter"/>
</dbReference>
<comment type="subcellular location">
    <subcellularLocation>
        <location evidence="1 6">Nucleus</location>
    </subcellularLocation>
</comment>
<feature type="compositionally biased region" description="Acidic residues" evidence="7">
    <location>
        <begin position="665"/>
        <end position="687"/>
    </location>
</feature>
<keyword evidence="5 6" id="KW-0131">Cell cycle</keyword>
<dbReference type="GO" id="GO:0090694">
    <property type="term" value="C:Scc2-Scc4 cohesin loading complex"/>
    <property type="evidence" value="ECO:0007669"/>
    <property type="project" value="TreeGrafter"/>
</dbReference>
<evidence type="ECO:0000313" key="9">
    <source>
        <dbReference type="EMBL" id="SMQ53858.1"/>
    </source>
</evidence>
<evidence type="ECO:0000256" key="4">
    <source>
        <dbReference type="ARBA" id="ARBA00023242"/>
    </source>
</evidence>
<dbReference type="GO" id="GO:0010468">
    <property type="term" value="P:regulation of gene expression"/>
    <property type="evidence" value="ECO:0007669"/>
    <property type="project" value="InterPro"/>
</dbReference>
<dbReference type="Pfam" id="PF12765">
    <property type="entry name" value="Cohesin_HEAT"/>
    <property type="match status" value="1"/>
</dbReference>
<dbReference type="GO" id="GO:0003682">
    <property type="term" value="F:chromatin binding"/>
    <property type="evidence" value="ECO:0007669"/>
    <property type="project" value="TreeGrafter"/>
</dbReference>
<sequence>MDPRDKTPSHGPQTNGHPAGSQARIPNMHLPTVHEALPYSPFASIVPFNPELITPPLSLPTTAPTAFTNYDDTKTAQRELERLSAGAKSAEHASQRCRQTLGDVQRLLDRQGLTEFKFKTTKRLKKDSDKEKAPPQPQLSSFAKMVFDNTKVEFRYMTPVSPAPDAIAGRVNGRADSKPVVKPQKIIKTNPAAAQVHVNSKHSTPGQQHSGKPMPKSAAQVHIHGRSLQPAQVQIIGRSPQQTHTPAQVQVPAISANNNAFNQNAFTSTPPISTPRAFVMPTAMTPAQRAEFQRVNVPVETPTRNNNAYLTNGARGASADQRQKADAAVELLQNQLHAIFEAQDHMQPDTSEEVAASTNSMFVMRDTAEGSAMVLQATAQSALDSAVQKVVSCGRLDTMDVEQLARVQRLCEASLAVVGSGSLTIGEDWNDDDTIEWLNRISGAENGLIAGRTILRIMTGGSKYKELQSEEYLRGVLEAARNVVDSCIMPTMEERASLGEKVRGDKDGSSNPKFAIAVEHRTSLRKLINATIKCLRLLGELLAKTDVDETAISSIEFLCRSLIFAQNSGTEKDAALGTQVIENMRVAAMDLLAIIFTKYDNQRAHILNELLLSVEKLPAGKQSARQFKLIDAKPIQLISALLMRLVQTSATTSESALRVRKTKDEVEDEDGSESEHSDESEDAEYDEDDEIVVGSAKKTKPKKGGQDLDATYMPLKKASQHHAGYIITNLLQRALKTTKSSDEPFRKLLDIFTEDFLNVLGSSDWPSAEVLLRILTHQMIGLADNAKSPAPSRALALELLGTIGTGILDIRAATFSSGRSLETTDDISRQLSNMVRRMENGNGSLDSDTLNSFEGPYRVVMEYLHERDLKDPQLRTARGYHLVQWAAQVCEGRDAEGHPVSPSKDLQHKIRSMIEDTQWLEENSDFPKPTTAQGKLAARIVASNSMLCKAFNRIFNTVLSSMSSEQPTIRSRSLKSVTTLLEKDPSVLEHNPAVLRGILRCLNDPSSLVRDSALGLVQKCVSLRPALELDAYERIIPRTADTAVGVRKRAMAFLKQVYLRNDGNEVRARISNAVISRIQDTEESVAEAAKATVEEIWFSAFRNLEVGHSDRSVDTNLRLRSHAALIIQTVALGENVVAVLEALIKMLLSTSKQATENFRICQAFVDVLSDGVIDKDDIPGSPEQTSIMQALAVFARAGPGLFTSAQLERLEPYAKNLITTDDLDVYVFVVTILRYTLPVVPDIKPEFLRALQLSLLSSAQKLGRAEVAVAAPCLWTIASILQDTTLLVRFAMSALGNVSGLRSQKIDDDPKIKNKAIKLLTIVGQFGKACNFDASIEQFRQKFPTFKGNSVAGLLVEVCCSFTVPKYSAEVREAAIEAVCAVSQSFPVHFMRPDVVNVIQTVFQERDPALEQVLLANLEDFFGAREKSADDQDAPELGAGMDSGTQRLGGTYQATGHDSASAYISQRFLKEFLRIALSSCSEVALSAARIVASINRQGIAHPGDSGPAVVALQTCPSSAIAKLAFISYKDQFAKNESVLEKTLVKSVQSAFDYQKRVAQSTLGFTGHPPVSKFHHVWDVLKTGKGKVRTKFFANLCAGLDFDPSELKPSGDEANPHLLYVRFCSEVLAFLEYDRIDELLHLLSCLEKVFTGTGTSVAQSIESEVLRLQVPVLSQSQFQDPTSDPTTLPSEPQIKPERLEQLTTSAQILSVLWETRSFLRRVWLLQKFGNGKGKAAAKETNRAPNRATNAPALTDAYQARIVDIMAPVLTVEVKTLVCKEFVELMSVDSEVKVVDDAAEEDGLDGESWEGDARSEAGGSEPGKSPSKRGTKRKSMDGNGGGPPKKRGRPRKNSGAGRGKSLSDDEDGGWD</sequence>
<dbReference type="InterPro" id="IPR016024">
    <property type="entry name" value="ARM-type_fold"/>
</dbReference>
<keyword evidence="3 6" id="KW-0677">Repeat</keyword>
<accession>A0A1X7S2E3</accession>
<keyword evidence="4 6" id="KW-0539">Nucleus</keyword>
<feature type="region of interest" description="Disordered" evidence="7">
    <location>
        <begin position="192"/>
        <end position="215"/>
    </location>
</feature>
<evidence type="ECO:0000256" key="5">
    <source>
        <dbReference type="ARBA" id="ARBA00023306"/>
    </source>
</evidence>
<dbReference type="GO" id="GO:0061775">
    <property type="term" value="F:cohesin loader activity"/>
    <property type="evidence" value="ECO:0007669"/>
    <property type="project" value="InterPro"/>
</dbReference>
<dbReference type="Gene3D" id="1.25.10.10">
    <property type="entry name" value="Leucine-rich Repeat Variant"/>
    <property type="match status" value="1"/>
</dbReference>
<comment type="similarity">
    <text evidence="2 6">Belongs to the SCC2/Nipped-B family.</text>
</comment>
<evidence type="ECO:0000256" key="2">
    <source>
        <dbReference type="ARBA" id="ARBA00009252"/>
    </source>
</evidence>
<proteinExistence type="inferred from homology"/>
<organism evidence="9 10">
    <name type="scientific">Zymoseptoria tritici (strain ST99CH_3D7)</name>
    <dbReference type="NCBI Taxonomy" id="1276538"/>
    <lineage>
        <taxon>Eukaryota</taxon>
        <taxon>Fungi</taxon>
        <taxon>Dikarya</taxon>
        <taxon>Ascomycota</taxon>
        <taxon>Pezizomycotina</taxon>
        <taxon>Dothideomycetes</taxon>
        <taxon>Dothideomycetidae</taxon>
        <taxon>Mycosphaerellales</taxon>
        <taxon>Mycosphaerellaceae</taxon>
        <taxon>Zymoseptoria</taxon>
    </lineage>
</organism>
<dbReference type="InterPro" id="IPR026003">
    <property type="entry name" value="Cohesin_HEAT"/>
</dbReference>
<feature type="region of interest" description="Disordered" evidence="7">
    <location>
        <begin position="654"/>
        <end position="687"/>
    </location>
</feature>
<dbReference type="PANTHER" id="PTHR21704:SF18">
    <property type="entry name" value="NIPPED-B-LIKE PROTEIN"/>
    <property type="match status" value="1"/>
</dbReference>
<evidence type="ECO:0000313" key="10">
    <source>
        <dbReference type="Proteomes" id="UP000215127"/>
    </source>
</evidence>
<protein>
    <recommendedName>
        <fullName evidence="6">Sister chromatid cohesion protein</fullName>
    </recommendedName>
</protein>
<dbReference type="CDD" id="cd23958">
    <property type="entry name" value="SCC2"/>
    <property type="match status" value="1"/>
</dbReference>
<gene>
    <name evidence="9" type="ORF">ZT3D7_G9012</name>
</gene>
<feature type="domain" description="Sister chromatid cohesion C-terminal" evidence="8">
    <location>
        <begin position="1462"/>
        <end position="1648"/>
    </location>
</feature>
<dbReference type="InterPro" id="IPR011989">
    <property type="entry name" value="ARM-like"/>
</dbReference>
<dbReference type="InterPro" id="IPR024986">
    <property type="entry name" value="Nipped-B_C"/>
</dbReference>
<dbReference type="GO" id="GO:0140588">
    <property type="term" value="P:chromatin looping"/>
    <property type="evidence" value="ECO:0007669"/>
    <property type="project" value="InterPro"/>
</dbReference>